<dbReference type="InterPro" id="IPR023380">
    <property type="entry name" value="DsbB-like_sf"/>
</dbReference>
<feature type="transmembrane region" description="Helical" evidence="5">
    <location>
        <begin position="91"/>
        <end position="109"/>
    </location>
</feature>
<comment type="subcellular location">
    <subcellularLocation>
        <location evidence="1">Membrane</location>
        <topology evidence="1">Multi-pass membrane protein</topology>
    </subcellularLocation>
</comment>
<keyword evidence="4 5" id="KW-0472">Membrane</keyword>
<sequence>MSTQVDTVPGSAAAPAAKTTRRGARWTFNTIVATAVLLIMVIPVGVANIYLGFILQESPCTLCGYERFGMVVIATLGVLILRYGPHYKYMASLVLASFFFVYTALRHWGGHIPGDLGQGFGGAMFGVQTYTWALLVFSIVFAAVAAGLIFIARTPSLHKEMSGEVRPVKKFTKYVAVVVAITLPHPDQRFPILDHQRPTTVYRNR</sequence>
<keyword evidence="3 5" id="KW-1133">Transmembrane helix</keyword>
<feature type="transmembrane region" description="Helical" evidence="5">
    <location>
        <begin position="67"/>
        <end position="84"/>
    </location>
</feature>
<evidence type="ECO:0000256" key="5">
    <source>
        <dbReference type="SAM" id="Phobius"/>
    </source>
</evidence>
<reference evidence="6" key="1">
    <citation type="submission" date="2024-02" db="EMBL/GenBank/DDBJ databases">
        <title>Tomenella chthoni gen. nov. sp. nov., a member of the family Jonesiaceae isolated from bat guano.</title>
        <authorList>
            <person name="Miller S.L."/>
            <person name="King J."/>
            <person name="Sankaranarayanan K."/>
            <person name="Lawson P.A."/>
        </authorList>
    </citation>
    <scope>NUCLEOTIDE SEQUENCE</scope>
    <source>
        <strain evidence="6">BS-20</strain>
    </source>
</reference>
<dbReference type="Pfam" id="PF02600">
    <property type="entry name" value="DsbB"/>
    <property type="match status" value="1"/>
</dbReference>
<accession>A0AAU7DW17</accession>
<dbReference type="GO" id="GO:0016020">
    <property type="term" value="C:membrane"/>
    <property type="evidence" value="ECO:0007669"/>
    <property type="project" value="UniProtKB-SubCell"/>
</dbReference>
<name>A0AAU7DW17_9MICO</name>
<evidence type="ECO:0000256" key="1">
    <source>
        <dbReference type="ARBA" id="ARBA00004141"/>
    </source>
</evidence>
<organism evidence="6">
    <name type="scientific">Jonesiaceae bacterium BS-20</name>
    <dbReference type="NCBI Taxonomy" id="3120821"/>
    <lineage>
        <taxon>Bacteria</taxon>
        <taxon>Bacillati</taxon>
        <taxon>Actinomycetota</taxon>
        <taxon>Actinomycetes</taxon>
        <taxon>Micrococcales</taxon>
        <taxon>Jonesiaceae</taxon>
    </lineage>
</organism>
<evidence type="ECO:0000256" key="3">
    <source>
        <dbReference type="ARBA" id="ARBA00022989"/>
    </source>
</evidence>
<dbReference type="GO" id="GO:0006457">
    <property type="term" value="P:protein folding"/>
    <property type="evidence" value="ECO:0007669"/>
    <property type="project" value="InterPro"/>
</dbReference>
<evidence type="ECO:0000256" key="2">
    <source>
        <dbReference type="ARBA" id="ARBA00022692"/>
    </source>
</evidence>
<proteinExistence type="predicted"/>
<protein>
    <submittedName>
        <fullName evidence="6">Disulfide bond formation protein B</fullName>
    </submittedName>
</protein>
<dbReference type="AlphaFoldDB" id="A0AAU7DW17"/>
<dbReference type="Gene3D" id="1.20.1550.10">
    <property type="entry name" value="DsbB-like"/>
    <property type="match status" value="1"/>
</dbReference>
<evidence type="ECO:0000256" key="4">
    <source>
        <dbReference type="ARBA" id="ARBA00023136"/>
    </source>
</evidence>
<dbReference type="InterPro" id="IPR003752">
    <property type="entry name" value="DiS_bond_form_DsbB/BdbC"/>
</dbReference>
<dbReference type="EMBL" id="CP146203">
    <property type="protein sequence ID" value="XBH22204.1"/>
    <property type="molecule type" value="Genomic_DNA"/>
</dbReference>
<gene>
    <name evidence="6" type="ORF">V5R04_02955</name>
</gene>
<feature type="transmembrane region" description="Helical" evidence="5">
    <location>
        <begin position="31"/>
        <end position="55"/>
    </location>
</feature>
<evidence type="ECO:0000313" key="6">
    <source>
        <dbReference type="EMBL" id="XBH22204.1"/>
    </source>
</evidence>
<feature type="transmembrane region" description="Helical" evidence="5">
    <location>
        <begin position="129"/>
        <end position="152"/>
    </location>
</feature>
<dbReference type="SUPFAM" id="SSF158442">
    <property type="entry name" value="DsbB-like"/>
    <property type="match status" value="1"/>
</dbReference>
<dbReference type="GO" id="GO:0015035">
    <property type="term" value="F:protein-disulfide reductase activity"/>
    <property type="evidence" value="ECO:0007669"/>
    <property type="project" value="InterPro"/>
</dbReference>
<keyword evidence="2 5" id="KW-0812">Transmembrane</keyword>